<dbReference type="GO" id="GO:0034058">
    <property type="term" value="P:endosomal vesicle fusion"/>
    <property type="evidence" value="ECO:0007669"/>
    <property type="project" value="TreeGrafter"/>
</dbReference>
<keyword evidence="4" id="KW-1185">Reference proteome</keyword>
<evidence type="ECO:0000313" key="3">
    <source>
        <dbReference type="EMBL" id="OLP83444.1"/>
    </source>
</evidence>
<dbReference type="SUPFAM" id="SSF50978">
    <property type="entry name" value="WD40 repeat-like"/>
    <property type="match status" value="1"/>
</dbReference>
<dbReference type="InterPro" id="IPR045111">
    <property type="entry name" value="Vps41/Vps8"/>
</dbReference>
<dbReference type="InterPro" id="IPR015943">
    <property type="entry name" value="WD40/YVTN_repeat-like_dom_sf"/>
</dbReference>
<evidence type="ECO:0000256" key="1">
    <source>
        <dbReference type="SAM" id="MobiDB-lite"/>
    </source>
</evidence>
<dbReference type="AlphaFoldDB" id="A0A1Q9CKJ3"/>
<feature type="domain" description="Vps41 beta-propeller" evidence="2">
    <location>
        <begin position="100"/>
        <end position="248"/>
    </location>
</feature>
<dbReference type="InterPro" id="IPR057780">
    <property type="entry name" value="Beta-prop_Vps41"/>
</dbReference>
<dbReference type="InterPro" id="IPR036322">
    <property type="entry name" value="WD40_repeat_dom_sf"/>
</dbReference>
<dbReference type="Gene3D" id="2.130.10.10">
    <property type="entry name" value="YVTN repeat-like/Quinoprotein amine dehydrogenase"/>
    <property type="match status" value="1"/>
</dbReference>
<dbReference type="PANTHER" id="PTHR12616">
    <property type="entry name" value="VACUOLAR PROTEIN SORTING VPS41"/>
    <property type="match status" value="1"/>
</dbReference>
<dbReference type="GO" id="GO:0006623">
    <property type="term" value="P:protein targeting to vacuole"/>
    <property type="evidence" value="ECO:0007669"/>
    <property type="project" value="InterPro"/>
</dbReference>
<dbReference type="OrthoDB" id="436269at2759"/>
<name>A0A1Q9CKJ3_SYMMI</name>
<evidence type="ECO:0000313" key="4">
    <source>
        <dbReference type="Proteomes" id="UP000186817"/>
    </source>
</evidence>
<gene>
    <name evidence="3" type="primary">Vps41</name>
    <name evidence="3" type="ORF">AK812_SmicGene35798</name>
</gene>
<feature type="region of interest" description="Disordered" evidence="1">
    <location>
        <begin position="324"/>
        <end position="345"/>
    </location>
</feature>
<organism evidence="3 4">
    <name type="scientific">Symbiodinium microadriaticum</name>
    <name type="common">Dinoflagellate</name>
    <name type="synonym">Zooxanthella microadriatica</name>
    <dbReference type="NCBI Taxonomy" id="2951"/>
    <lineage>
        <taxon>Eukaryota</taxon>
        <taxon>Sar</taxon>
        <taxon>Alveolata</taxon>
        <taxon>Dinophyceae</taxon>
        <taxon>Suessiales</taxon>
        <taxon>Symbiodiniaceae</taxon>
        <taxon>Symbiodinium</taxon>
    </lineage>
</organism>
<sequence length="478" mass="51027">MTLLEGSFVRKVQLHSNSLLDRTPCDVAPHAAAVAASPRRTQVWKAGSPPEAATLEVQAEASGPSALRGSICVTAVDRSLILWRQEGGVWQSSELRRGPGRITDVSLNDSATHVASVAGTAVAVDGISGGASWTCTFPKPVLTVAICPQYAEAALGLRVLCSGGEEGRLVLSRRGALETRHATLHHGEGPITAIRWRGGLVAWVNSKGVKVVDVETYQKVTYIARPPGSALCWLSDDALLIGGDQDILLAEFHSKLGGPSGVRFARISQRFALSGDFVHSLAQLDSAQLPKPGALCEALRLWPKTTKPTKPLMAALQRALRPEGSIESGEGPAWEPQAENCEESGASEVLASLHEARGDATSALRLLAAAGSQRVFALLRRHLGQGADLGAVSAVLPRLVALDPGQMADLAALHPESLKPAELLAALAPHGPAWELRHLRLLAWRSPDAAKHFRDRMVQLTAELRPHHLSYEVIFYVF</sequence>
<protein>
    <submittedName>
        <fullName evidence="3">Vacuolar protein sorting-associated protein 41-like</fullName>
    </submittedName>
</protein>
<dbReference type="GO" id="GO:0030897">
    <property type="term" value="C:HOPS complex"/>
    <property type="evidence" value="ECO:0007669"/>
    <property type="project" value="TreeGrafter"/>
</dbReference>
<evidence type="ECO:0000259" key="2">
    <source>
        <dbReference type="Pfam" id="PF23411"/>
    </source>
</evidence>
<dbReference type="Proteomes" id="UP000186817">
    <property type="component" value="Unassembled WGS sequence"/>
</dbReference>
<reference evidence="3 4" key="1">
    <citation type="submission" date="2016-02" db="EMBL/GenBank/DDBJ databases">
        <title>Genome analysis of coral dinoflagellate symbionts highlights evolutionary adaptations to a symbiotic lifestyle.</title>
        <authorList>
            <person name="Aranda M."/>
            <person name="Li Y."/>
            <person name="Liew Y.J."/>
            <person name="Baumgarten S."/>
            <person name="Simakov O."/>
            <person name="Wilson M."/>
            <person name="Piel J."/>
            <person name="Ashoor H."/>
            <person name="Bougouffa S."/>
            <person name="Bajic V.B."/>
            <person name="Ryu T."/>
            <person name="Ravasi T."/>
            <person name="Bayer T."/>
            <person name="Micklem G."/>
            <person name="Kim H."/>
            <person name="Bhak J."/>
            <person name="Lajeunesse T.C."/>
            <person name="Voolstra C.R."/>
        </authorList>
    </citation>
    <scope>NUCLEOTIDE SEQUENCE [LARGE SCALE GENOMIC DNA]</scope>
    <source>
        <strain evidence="3 4">CCMP2467</strain>
    </source>
</reference>
<comment type="caution">
    <text evidence="3">The sequence shown here is derived from an EMBL/GenBank/DDBJ whole genome shotgun (WGS) entry which is preliminary data.</text>
</comment>
<accession>A0A1Q9CKJ3</accession>
<dbReference type="PANTHER" id="PTHR12616:SF8">
    <property type="entry name" value="VACUOLAR PROTEIN SORTING-ASSOCIATED PROTEIN 8 HOMOLOG"/>
    <property type="match status" value="1"/>
</dbReference>
<dbReference type="EMBL" id="LSRX01001115">
    <property type="protein sequence ID" value="OLP83444.1"/>
    <property type="molecule type" value="Genomic_DNA"/>
</dbReference>
<dbReference type="Pfam" id="PF23411">
    <property type="entry name" value="Beta-prop_Vps41"/>
    <property type="match status" value="1"/>
</dbReference>
<dbReference type="GO" id="GO:0005770">
    <property type="term" value="C:late endosome"/>
    <property type="evidence" value="ECO:0007669"/>
    <property type="project" value="TreeGrafter"/>
</dbReference>
<proteinExistence type="predicted"/>